<name>A0A9J5XCN4_SOLCO</name>
<comment type="caution">
    <text evidence="2">The sequence shown here is derived from an EMBL/GenBank/DDBJ whole genome shotgun (WGS) entry which is preliminary data.</text>
</comment>
<reference evidence="2 3" key="1">
    <citation type="submission" date="2020-09" db="EMBL/GenBank/DDBJ databases">
        <title>De no assembly of potato wild relative species, Solanum commersonii.</title>
        <authorList>
            <person name="Cho K."/>
        </authorList>
    </citation>
    <scope>NUCLEOTIDE SEQUENCE [LARGE SCALE GENOMIC DNA]</scope>
    <source>
        <strain evidence="2">LZ3.2</strain>
        <tissue evidence="2">Leaf</tissue>
    </source>
</reference>
<organism evidence="2 3">
    <name type="scientific">Solanum commersonii</name>
    <name type="common">Commerson's wild potato</name>
    <name type="synonym">Commerson's nightshade</name>
    <dbReference type="NCBI Taxonomy" id="4109"/>
    <lineage>
        <taxon>Eukaryota</taxon>
        <taxon>Viridiplantae</taxon>
        <taxon>Streptophyta</taxon>
        <taxon>Embryophyta</taxon>
        <taxon>Tracheophyta</taxon>
        <taxon>Spermatophyta</taxon>
        <taxon>Magnoliopsida</taxon>
        <taxon>eudicotyledons</taxon>
        <taxon>Gunneridae</taxon>
        <taxon>Pentapetalae</taxon>
        <taxon>asterids</taxon>
        <taxon>lamiids</taxon>
        <taxon>Solanales</taxon>
        <taxon>Solanaceae</taxon>
        <taxon>Solanoideae</taxon>
        <taxon>Solaneae</taxon>
        <taxon>Solanum</taxon>
    </lineage>
</organism>
<feature type="chain" id="PRO_5039923229" evidence="1">
    <location>
        <begin position="17"/>
        <end position="116"/>
    </location>
</feature>
<dbReference type="Proteomes" id="UP000824120">
    <property type="component" value="Chromosome 9"/>
</dbReference>
<feature type="signal peptide" evidence="1">
    <location>
        <begin position="1"/>
        <end position="16"/>
    </location>
</feature>
<protein>
    <submittedName>
        <fullName evidence="2">Uncharacterized protein</fullName>
    </submittedName>
</protein>
<keyword evidence="1" id="KW-0732">Signal</keyword>
<evidence type="ECO:0000256" key="1">
    <source>
        <dbReference type="SAM" id="SignalP"/>
    </source>
</evidence>
<dbReference type="EMBL" id="JACXVP010000009">
    <property type="protein sequence ID" value="KAG5584640.1"/>
    <property type="molecule type" value="Genomic_DNA"/>
</dbReference>
<gene>
    <name evidence="2" type="ORF">H5410_045074</name>
</gene>
<evidence type="ECO:0000313" key="2">
    <source>
        <dbReference type="EMBL" id="KAG5584640.1"/>
    </source>
</evidence>
<dbReference type="PANTHER" id="PTHR46238:SF8">
    <property type="entry name" value="ENDONUCLEASE_EXONUCLEASE_PHOSPHATASE DOMAIN-CONTAINING PROTEIN"/>
    <property type="match status" value="1"/>
</dbReference>
<dbReference type="PANTHER" id="PTHR46238">
    <property type="entry name" value="REVERSE TRANSCRIPTASE DOMAIN-CONTAINING PROTEIN"/>
    <property type="match status" value="1"/>
</dbReference>
<dbReference type="AlphaFoldDB" id="A0A9J5XCN4"/>
<evidence type="ECO:0000313" key="3">
    <source>
        <dbReference type="Proteomes" id="UP000824120"/>
    </source>
</evidence>
<proteinExistence type="predicted"/>
<keyword evidence="3" id="KW-1185">Reference proteome</keyword>
<accession>A0A9J5XCN4</accession>
<sequence length="116" mass="13056">MTGFHHRAALIPLLFALEMDELTRHINGEAGNLEIGPRVKGFWLSRTKSEYLECKCSNVIHEAEEGVKIDAQVIPKRGSFKNGEIDDDVAHHIGAGWVKWRLASEVVCNKNVFSRD</sequence>